<dbReference type="AlphaFoldDB" id="A0A8S9QPE7"/>
<evidence type="ECO:0000313" key="1">
    <source>
        <dbReference type="EMBL" id="KAF3540114.1"/>
    </source>
</evidence>
<organism evidence="1 2">
    <name type="scientific">Brassica cretica</name>
    <name type="common">Mustard</name>
    <dbReference type="NCBI Taxonomy" id="69181"/>
    <lineage>
        <taxon>Eukaryota</taxon>
        <taxon>Viridiplantae</taxon>
        <taxon>Streptophyta</taxon>
        <taxon>Embryophyta</taxon>
        <taxon>Tracheophyta</taxon>
        <taxon>Spermatophyta</taxon>
        <taxon>Magnoliopsida</taxon>
        <taxon>eudicotyledons</taxon>
        <taxon>Gunneridae</taxon>
        <taxon>Pentapetalae</taxon>
        <taxon>rosids</taxon>
        <taxon>malvids</taxon>
        <taxon>Brassicales</taxon>
        <taxon>Brassicaceae</taxon>
        <taxon>Brassiceae</taxon>
        <taxon>Brassica</taxon>
    </lineage>
</organism>
<dbReference type="EMBL" id="QGKX02001290">
    <property type="protein sequence ID" value="KAF3540114.1"/>
    <property type="molecule type" value="Genomic_DNA"/>
</dbReference>
<reference evidence="1" key="1">
    <citation type="submission" date="2019-12" db="EMBL/GenBank/DDBJ databases">
        <title>Genome sequencing and annotation of Brassica cretica.</title>
        <authorList>
            <person name="Studholme D.J."/>
            <person name="Sarris P."/>
        </authorList>
    </citation>
    <scope>NUCLEOTIDE SEQUENCE</scope>
    <source>
        <strain evidence="1">PFS-109/04</strain>
        <tissue evidence="1">Leaf</tissue>
    </source>
</reference>
<proteinExistence type="predicted"/>
<comment type="caution">
    <text evidence="1">The sequence shown here is derived from an EMBL/GenBank/DDBJ whole genome shotgun (WGS) entry which is preliminary data.</text>
</comment>
<accession>A0A8S9QPE7</accession>
<gene>
    <name evidence="1" type="ORF">F2Q69_00024150</name>
</gene>
<name>A0A8S9QPE7_BRACR</name>
<dbReference type="Proteomes" id="UP000712600">
    <property type="component" value="Unassembled WGS sequence"/>
</dbReference>
<sequence length="96" mass="10935">MTYVGKERTSCLRSIEFGFRDGRDWFLASSEDGGLEDRFQREERSVDYKCGIDGKIVRLWNKFSNFGGYFARELLSLSRDHRGFCSSAMANDGGDG</sequence>
<protein>
    <submittedName>
        <fullName evidence="1">Uncharacterized protein</fullName>
    </submittedName>
</protein>
<evidence type="ECO:0000313" key="2">
    <source>
        <dbReference type="Proteomes" id="UP000712600"/>
    </source>
</evidence>